<reference evidence="2" key="1">
    <citation type="journal article" date="2019" name="Int. J. Syst. Evol. Microbiol.">
        <title>The Global Catalogue of Microorganisms (GCM) 10K type strain sequencing project: providing services to taxonomists for standard genome sequencing and annotation.</title>
        <authorList>
            <consortium name="The Broad Institute Genomics Platform"/>
            <consortium name="The Broad Institute Genome Sequencing Center for Infectious Disease"/>
            <person name="Wu L."/>
            <person name="Ma J."/>
        </authorList>
    </citation>
    <scope>NUCLEOTIDE SEQUENCE [LARGE SCALE GENOMIC DNA]</scope>
    <source>
        <strain evidence="2">CCUG 2113</strain>
    </source>
</reference>
<gene>
    <name evidence="1" type="ORF">ACFOW3_13570</name>
</gene>
<evidence type="ECO:0000313" key="2">
    <source>
        <dbReference type="Proteomes" id="UP001595693"/>
    </source>
</evidence>
<keyword evidence="2" id="KW-1185">Reference proteome</keyword>
<protein>
    <submittedName>
        <fullName evidence="1">Uncharacterized protein</fullName>
    </submittedName>
</protein>
<organism evidence="1 2">
    <name type="scientific">Acidovorax facilis</name>
    <dbReference type="NCBI Taxonomy" id="12917"/>
    <lineage>
        <taxon>Bacteria</taxon>
        <taxon>Pseudomonadati</taxon>
        <taxon>Pseudomonadota</taxon>
        <taxon>Betaproteobacteria</taxon>
        <taxon>Burkholderiales</taxon>
        <taxon>Comamonadaceae</taxon>
        <taxon>Acidovorax</taxon>
    </lineage>
</organism>
<sequence>MTRKHCKRKVWSTAINPIQHAIEGAAITSEALLNQLRARELAAVEAFRTGSATLQEWADITGMLNICETMARGGIGPEALEACERAERELIAAGLRFEKTRRMATSGPGLQAFRDIYQFHDLQRQCVSRAEYDRWIKKTSLRTKSKAPEVRDMAEAER</sequence>
<dbReference type="Proteomes" id="UP001595693">
    <property type="component" value="Unassembled WGS sequence"/>
</dbReference>
<proteinExistence type="predicted"/>
<dbReference type="RefSeq" id="WP_156358667.1">
    <property type="nucleotide sequence ID" value="NZ_JAMXAX010000009.1"/>
</dbReference>
<evidence type="ECO:0000313" key="1">
    <source>
        <dbReference type="EMBL" id="MFC3935645.1"/>
    </source>
</evidence>
<dbReference type="EMBL" id="JBHSAJ010000037">
    <property type="protein sequence ID" value="MFC3935645.1"/>
    <property type="molecule type" value="Genomic_DNA"/>
</dbReference>
<comment type="caution">
    <text evidence="1">The sequence shown here is derived from an EMBL/GenBank/DDBJ whole genome shotgun (WGS) entry which is preliminary data.</text>
</comment>
<name>A0ABV8DBA0_9BURK</name>
<accession>A0ABV8DBA0</accession>